<sequence length="523" mass="59871">MDLTFLLSVVLFILLSPLLYRIYTVLASPLHHIPGPFLARFTKLPYFLSIYRGQAHQDNIALHRRYAPPGQHFAPIVRLGPNLYSITSPDKAVYGVASKFPKSSWYEGWRHPNPQRWSLFPNRDIARHAETRRVFSSIYSMSSLVGYEGYVDTCNGIFEQRLRERARGGEWIDMTRWLQCYAFDVIGEITYSKRFGFLDGGEDVAGLIKALDANMRYSTLVGVYSWIHPYLYRMLEKMPNSGAGGRTYINQTIQRRLEERKAERKKRTVEGGGKAKLSVEEEGAPKDFLDRMFEMLEDGKKGVIPYHLFMLCMSNVVAGSDTTAVSLSSVLYHLIRTPRALEKLREELNAAEKEGEINGTEIGFNASMKMRYLQACLKEGLRLLPATGLPLWRVVPQGGATVCGQFFPAGEVGINTWVAHYDKDIWGEDVESYRPERWIEAEDQGGEKIKTMEAYYMPFGLGSRTCIGRHISWLEMSKVVPKLVRTFDFELERPDKEMTTQNYWFVKPVDFSVKVKLRAESIV</sequence>
<comment type="similarity">
    <text evidence="5">Belongs to the cytochrome P450 family.</text>
</comment>
<evidence type="ECO:0000256" key="3">
    <source>
        <dbReference type="ARBA" id="ARBA00023004"/>
    </source>
</evidence>
<dbReference type="OrthoDB" id="3934656at2759"/>
<dbReference type="GO" id="GO:0004497">
    <property type="term" value="F:monooxygenase activity"/>
    <property type="evidence" value="ECO:0007669"/>
    <property type="project" value="UniProtKB-KW"/>
</dbReference>
<dbReference type="InterPro" id="IPR050121">
    <property type="entry name" value="Cytochrome_P450_monoxygenase"/>
</dbReference>
<accession>A0A9P4M7Y9</accession>
<proteinExistence type="inferred from homology"/>
<evidence type="ECO:0000313" key="8">
    <source>
        <dbReference type="Proteomes" id="UP000799772"/>
    </source>
</evidence>
<dbReference type="EMBL" id="ML978124">
    <property type="protein sequence ID" value="KAF2101008.1"/>
    <property type="molecule type" value="Genomic_DNA"/>
</dbReference>
<dbReference type="InterPro" id="IPR017972">
    <property type="entry name" value="Cyt_P450_CS"/>
</dbReference>
<feature type="coiled-coil region" evidence="6">
    <location>
        <begin position="334"/>
        <end position="361"/>
    </location>
</feature>
<dbReference type="InterPro" id="IPR036396">
    <property type="entry name" value="Cyt_P450_sf"/>
</dbReference>
<keyword evidence="2 4" id="KW-0479">Metal-binding</keyword>
<dbReference type="PANTHER" id="PTHR24305">
    <property type="entry name" value="CYTOCHROME P450"/>
    <property type="match status" value="1"/>
</dbReference>
<protein>
    <submittedName>
        <fullName evidence="7">Cytochrome P450</fullName>
    </submittedName>
</protein>
<evidence type="ECO:0000256" key="6">
    <source>
        <dbReference type="SAM" id="Coils"/>
    </source>
</evidence>
<dbReference type="GO" id="GO:0020037">
    <property type="term" value="F:heme binding"/>
    <property type="evidence" value="ECO:0007669"/>
    <property type="project" value="InterPro"/>
</dbReference>
<keyword evidence="5" id="KW-0560">Oxidoreductase</keyword>
<evidence type="ECO:0000256" key="2">
    <source>
        <dbReference type="ARBA" id="ARBA00022723"/>
    </source>
</evidence>
<dbReference type="PROSITE" id="PS00086">
    <property type="entry name" value="CYTOCHROME_P450"/>
    <property type="match status" value="1"/>
</dbReference>
<dbReference type="InterPro" id="IPR001128">
    <property type="entry name" value="Cyt_P450"/>
</dbReference>
<dbReference type="Gene3D" id="1.10.630.10">
    <property type="entry name" value="Cytochrome P450"/>
    <property type="match status" value="1"/>
</dbReference>
<dbReference type="PRINTS" id="PR00385">
    <property type="entry name" value="P450"/>
</dbReference>
<evidence type="ECO:0000313" key="7">
    <source>
        <dbReference type="EMBL" id="KAF2101008.1"/>
    </source>
</evidence>
<keyword evidence="5" id="KW-0503">Monooxygenase</keyword>
<feature type="binding site" description="axial binding residue" evidence="4">
    <location>
        <position position="466"/>
    </location>
    <ligand>
        <name>heme</name>
        <dbReference type="ChEBI" id="CHEBI:30413"/>
    </ligand>
    <ligandPart>
        <name>Fe</name>
        <dbReference type="ChEBI" id="CHEBI:18248"/>
    </ligandPart>
</feature>
<keyword evidence="3 4" id="KW-0408">Iron</keyword>
<dbReference type="PRINTS" id="PR00463">
    <property type="entry name" value="EP450I"/>
</dbReference>
<keyword evidence="4 5" id="KW-0349">Heme</keyword>
<comment type="caution">
    <text evidence="7">The sequence shown here is derived from an EMBL/GenBank/DDBJ whole genome shotgun (WGS) entry which is preliminary data.</text>
</comment>
<name>A0A9P4M7Y9_9PEZI</name>
<organism evidence="7 8">
    <name type="scientific">Rhizodiscina lignyota</name>
    <dbReference type="NCBI Taxonomy" id="1504668"/>
    <lineage>
        <taxon>Eukaryota</taxon>
        <taxon>Fungi</taxon>
        <taxon>Dikarya</taxon>
        <taxon>Ascomycota</taxon>
        <taxon>Pezizomycotina</taxon>
        <taxon>Dothideomycetes</taxon>
        <taxon>Pleosporomycetidae</taxon>
        <taxon>Aulographales</taxon>
        <taxon>Rhizodiscinaceae</taxon>
        <taxon>Rhizodiscina</taxon>
    </lineage>
</organism>
<evidence type="ECO:0000256" key="5">
    <source>
        <dbReference type="RuleBase" id="RU000461"/>
    </source>
</evidence>
<comment type="cofactor">
    <cofactor evidence="1 4">
        <name>heme</name>
        <dbReference type="ChEBI" id="CHEBI:30413"/>
    </cofactor>
</comment>
<dbReference type="Pfam" id="PF00067">
    <property type="entry name" value="p450"/>
    <property type="match status" value="1"/>
</dbReference>
<keyword evidence="8" id="KW-1185">Reference proteome</keyword>
<dbReference type="SUPFAM" id="SSF48264">
    <property type="entry name" value="Cytochrome P450"/>
    <property type="match status" value="1"/>
</dbReference>
<evidence type="ECO:0000256" key="4">
    <source>
        <dbReference type="PIRSR" id="PIRSR602401-1"/>
    </source>
</evidence>
<dbReference type="CDD" id="cd11060">
    <property type="entry name" value="CYP57A1-like"/>
    <property type="match status" value="1"/>
</dbReference>
<dbReference type="InterPro" id="IPR002401">
    <property type="entry name" value="Cyt_P450_E_grp-I"/>
</dbReference>
<dbReference type="FunFam" id="1.10.630.10:FF:000050">
    <property type="entry name" value="Cytochrome P450 monooxygenase"/>
    <property type="match status" value="1"/>
</dbReference>
<evidence type="ECO:0000256" key="1">
    <source>
        <dbReference type="ARBA" id="ARBA00001971"/>
    </source>
</evidence>
<dbReference type="AlphaFoldDB" id="A0A9P4M7Y9"/>
<dbReference type="PANTHER" id="PTHR24305:SF190">
    <property type="entry name" value="P450, PUTATIVE (EUROFUNG)-RELATED"/>
    <property type="match status" value="1"/>
</dbReference>
<gene>
    <name evidence="7" type="ORF">NA57DRAFT_36284</name>
</gene>
<dbReference type="GO" id="GO:0005506">
    <property type="term" value="F:iron ion binding"/>
    <property type="evidence" value="ECO:0007669"/>
    <property type="project" value="InterPro"/>
</dbReference>
<reference evidence="7" key="1">
    <citation type="journal article" date="2020" name="Stud. Mycol.">
        <title>101 Dothideomycetes genomes: a test case for predicting lifestyles and emergence of pathogens.</title>
        <authorList>
            <person name="Haridas S."/>
            <person name="Albert R."/>
            <person name="Binder M."/>
            <person name="Bloem J."/>
            <person name="Labutti K."/>
            <person name="Salamov A."/>
            <person name="Andreopoulos B."/>
            <person name="Baker S."/>
            <person name="Barry K."/>
            <person name="Bills G."/>
            <person name="Bluhm B."/>
            <person name="Cannon C."/>
            <person name="Castanera R."/>
            <person name="Culley D."/>
            <person name="Daum C."/>
            <person name="Ezra D."/>
            <person name="Gonzalez J."/>
            <person name="Henrissat B."/>
            <person name="Kuo A."/>
            <person name="Liang C."/>
            <person name="Lipzen A."/>
            <person name="Lutzoni F."/>
            <person name="Magnuson J."/>
            <person name="Mondo S."/>
            <person name="Nolan M."/>
            <person name="Ohm R."/>
            <person name="Pangilinan J."/>
            <person name="Park H.-J."/>
            <person name="Ramirez L."/>
            <person name="Alfaro M."/>
            <person name="Sun H."/>
            <person name="Tritt A."/>
            <person name="Yoshinaga Y."/>
            <person name="Zwiers L.-H."/>
            <person name="Turgeon B."/>
            <person name="Goodwin S."/>
            <person name="Spatafora J."/>
            <person name="Crous P."/>
            <person name="Grigoriev I."/>
        </authorList>
    </citation>
    <scope>NUCLEOTIDE SEQUENCE</scope>
    <source>
        <strain evidence="7">CBS 133067</strain>
    </source>
</reference>
<dbReference type="Proteomes" id="UP000799772">
    <property type="component" value="Unassembled WGS sequence"/>
</dbReference>
<dbReference type="GO" id="GO:0016705">
    <property type="term" value="F:oxidoreductase activity, acting on paired donors, with incorporation or reduction of molecular oxygen"/>
    <property type="evidence" value="ECO:0007669"/>
    <property type="project" value="InterPro"/>
</dbReference>
<keyword evidence="6" id="KW-0175">Coiled coil</keyword>